<dbReference type="PANTHER" id="PTHR11071">
    <property type="entry name" value="PEPTIDYL-PROLYL CIS-TRANS ISOMERASE"/>
    <property type="match status" value="1"/>
</dbReference>
<dbReference type="SUPFAM" id="SSF50891">
    <property type="entry name" value="Cyclophilin-like"/>
    <property type="match status" value="1"/>
</dbReference>
<gene>
    <name evidence="6" type="ORF">CLEI1391_LOCUS1304</name>
</gene>
<sequence>MEFASREAVQEYAQTTGRQYVQVTLDHAGNGELGSLIIELYTDQCPKTCENFINGVKGKFSGGFKYQGSPIHRIVKHAYIQGGDVVDGTGKGNPGWSIPDESFALKHDDVGWVGMANMGQPHTAATQFYITLQPLTWLDGKRVVFGKVVDAAGLELLRQVEGLPTNNERPLPEVTVSKIELIA</sequence>
<evidence type="ECO:0000256" key="4">
    <source>
        <dbReference type="RuleBase" id="RU363019"/>
    </source>
</evidence>
<dbReference type="InterPro" id="IPR024936">
    <property type="entry name" value="Cyclophilin-type_PPIase"/>
</dbReference>
<evidence type="ECO:0000313" key="6">
    <source>
        <dbReference type="EMBL" id="CAD8665280.1"/>
    </source>
</evidence>
<dbReference type="Pfam" id="PF00160">
    <property type="entry name" value="Pro_isomerase"/>
    <property type="match status" value="1"/>
</dbReference>
<dbReference type="Gene3D" id="2.40.100.10">
    <property type="entry name" value="Cyclophilin-like"/>
    <property type="match status" value="1"/>
</dbReference>
<dbReference type="AlphaFoldDB" id="A0A7S0WF71"/>
<dbReference type="PANTHER" id="PTHR11071:SF561">
    <property type="entry name" value="PEPTIDYL-PROLYL CIS-TRANS ISOMERASE D-RELATED"/>
    <property type="match status" value="1"/>
</dbReference>
<comment type="similarity">
    <text evidence="1 4">Belongs to the cyclophilin-type PPIase family.</text>
</comment>
<name>A0A7S0WF71_9CHLO</name>
<protein>
    <recommendedName>
        <fullName evidence="4">Peptidyl-prolyl cis-trans isomerase</fullName>
        <shortName evidence="4">PPIase</shortName>
        <ecNumber evidence="4">5.2.1.8</ecNumber>
    </recommendedName>
</protein>
<evidence type="ECO:0000259" key="5">
    <source>
        <dbReference type="PROSITE" id="PS50072"/>
    </source>
</evidence>
<dbReference type="EC" id="5.2.1.8" evidence="4"/>
<dbReference type="GO" id="GO:0005737">
    <property type="term" value="C:cytoplasm"/>
    <property type="evidence" value="ECO:0007669"/>
    <property type="project" value="TreeGrafter"/>
</dbReference>
<reference evidence="6" key="1">
    <citation type="submission" date="2021-01" db="EMBL/GenBank/DDBJ databases">
        <authorList>
            <person name="Corre E."/>
            <person name="Pelletier E."/>
            <person name="Niang G."/>
            <person name="Scheremetjew M."/>
            <person name="Finn R."/>
            <person name="Kale V."/>
            <person name="Holt S."/>
            <person name="Cochrane G."/>
            <person name="Meng A."/>
            <person name="Brown T."/>
            <person name="Cohen L."/>
        </authorList>
    </citation>
    <scope>NUCLEOTIDE SEQUENCE</scope>
    <source>
        <strain evidence="6">SAG 11-49</strain>
    </source>
</reference>
<keyword evidence="3 4" id="KW-0413">Isomerase</keyword>
<keyword evidence="2 4" id="KW-0697">Rotamase</keyword>
<proteinExistence type="inferred from homology"/>
<comment type="catalytic activity">
    <reaction evidence="4">
        <text>[protein]-peptidylproline (omega=180) = [protein]-peptidylproline (omega=0)</text>
        <dbReference type="Rhea" id="RHEA:16237"/>
        <dbReference type="Rhea" id="RHEA-COMP:10747"/>
        <dbReference type="Rhea" id="RHEA-COMP:10748"/>
        <dbReference type="ChEBI" id="CHEBI:83833"/>
        <dbReference type="ChEBI" id="CHEBI:83834"/>
        <dbReference type="EC" id="5.2.1.8"/>
    </reaction>
</comment>
<accession>A0A7S0WF71</accession>
<dbReference type="InterPro" id="IPR002130">
    <property type="entry name" value="Cyclophilin-type_PPIase_dom"/>
</dbReference>
<feature type="domain" description="PPIase cyclophilin-type" evidence="5">
    <location>
        <begin position="28"/>
        <end position="181"/>
    </location>
</feature>
<dbReference type="PRINTS" id="PR00153">
    <property type="entry name" value="CSAPPISMRASE"/>
</dbReference>
<evidence type="ECO:0000256" key="3">
    <source>
        <dbReference type="ARBA" id="ARBA00023235"/>
    </source>
</evidence>
<organism evidence="6">
    <name type="scientific">Chlamydomonas leiostraca</name>
    <dbReference type="NCBI Taxonomy" id="1034604"/>
    <lineage>
        <taxon>Eukaryota</taxon>
        <taxon>Viridiplantae</taxon>
        <taxon>Chlorophyta</taxon>
        <taxon>core chlorophytes</taxon>
        <taxon>Chlorophyceae</taxon>
        <taxon>CS clade</taxon>
        <taxon>Chlamydomonadales</taxon>
        <taxon>Chlamydomonadaceae</taxon>
        <taxon>Chlamydomonas</taxon>
    </lineage>
</organism>
<comment type="function">
    <text evidence="4">PPIases accelerate the folding of proteins. It catalyzes the cis-trans isomerization of proline imidic peptide bonds in oligopeptides.</text>
</comment>
<dbReference type="EMBL" id="HBFB01002557">
    <property type="protein sequence ID" value="CAD8665280.1"/>
    <property type="molecule type" value="Transcribed_RNA"/>
</dbReference>
<dbReference type="PROSITE" id="PS50072">
    <property type="entry name" value="CSA_PPIASE_2"/>
    <property type="match status" value="1"/>
</dbReference>
<dbReference type="PIRSF" id="PIRSF001467">
    <property type="entry name" value="Peptidylpro_ismrse"/>
    <property type="match status" value="1"/>
</dbReference>
<evidence type="ECO:0000256" key="1">
    <source>
        <dbReference type="ARBA" id="ARBA00007365"/>
    </source>
</evidence>
<dbReference type="InterPro" id="IPR029000">
    <property type="entry name" value="Cyclophilin-like_dom_sf"/>
</dbReference>
<evidence type="ECO:0000256" key="2">
    <source>
        <dbReference type="ARBA" id="ARBA00023110"/>
    </source>
</evidence>
<dbReference type="GO" id="GO:0003755">
    <property type="term" value="F:peptidyl-prolyl cis-trans isomerase activity"/>
    <property type="evidence" value="ECO:0007669"/>
    <property type="project" value="UniProtKB-UniRule"/>
</dbReference>